<dbReference type="OrthoDB" id="3112408at2759"/>
<dbReference type="HOGENOM" id="CLU_2527863_0_0_1"/>
<proteinExistence type="predicted"/>
<dbReference type="InParanoid" id="B0E254"/>
<protein>
    <submittedName>
        <fullName evidence="1">Predicted protein</fullName>
    </submittedName>
</protein>
<dbReference type="RefSeq" id="XP_001890266.1">
    <property type="nucleotide sequence ID" value="XM_001890231.1"/>
</dbReference>
<evidence type="ECO:0000313" key="2">
    <source>
        <dbReference type="Proteomes" id="UP000001194"/>
    </source>
</evidence>
<accession>B0E254</accession>
<dbReference type="Proteomes" id="UP000001194">
    <property type="component" value="Unassembled WGS sequence"/>
</dbReference>
<name>B0E254_LACBS</name>
<dbReference type="KEGG" id="lbc:LACBIDRAFT_317661"/>
<reference evidence="1 2" key="1">
    <citation type="journal article" date="2008" name="Nature">
        <title>The genome of Laccaria bicolor provides insights into mycorrhizal symbiosis.</title>
        <authorList>
            <person name="Martin F."/>
            <person name="Aerts A."/>
            <person name="Ahren D."/>
            <person name="Brun A."/>
            <person name="Danchin E.G.J."/>
            <person name="Duchaussoy F."/>
            <person name="Gibon J."/>
            <person name="Kohler A."/>
            <person name="Lindquist E."/>
            <person name="Pereda V."/>
            <person name="Salamov A."/>
            <person name="Shapiro H.J."/>
            <person name="Wuyts J."/>
            <person name="Blaudez D."/>
            <person name="Buee M."/>
            <person name="Brokstein P."/>
            <person name="Canbaeck B."/>
            <person name="Cohen D."/>
            <person name="Courty P.E."/>
            <person name="Coutinho P.M."/>
            <person name="Delaruelle C."/>
            <person name="Detter J.C."/>
            <person name="Deveau A."/>
            <person name="DiFazio S."/>
            <person name="Duplessis S."/>
            <person name="Fraissinet-Tachet L."/>
            <person name="Lucic E."/>
            <person name="Frey-Klett P."/>
            <person name="Fourrey C."/>
            <person name="Feussner I."/>
            <person name="Gay G."/>
            <person name="Grimwood J."/>
            <person name="Hoegger P.J."/>
            <person name="Jain P."/>
            <person name="Kilaru S."/>
            <person name="Labbe J."/>
            <person name="Lin Y.C."/>
            <person name="Legue V."/>
            <person name="Le Tacon F."/>
            <person name="Marmeisse R."/>
            <person name="Melayah D."/>
            <person name="Montanini B."/>
            <person name="Muratet M."/>
            <person name="Nehls U."/>
            <person name="Niculita-Hirzel H."/>
            <person name="Oudot-Le Secq M.P."/>
            <person name="Peter M."/>
            <person name="Quesneville H."/>
            <person name="Rajashekar B."/>
            <person name="Reich M."/>
            <person name="Rouhier N."/>
            <person name="Schmutz J."/>
            <person name="Yin T."/>
            <person name="Chalot M."/>
            <person name="Henrissat B."/>
            <person name="Kuees U."/>
            <person name="Lucas S."/>
            <person name="Van de Peer Y."/>
            <person name="Podila G.K."/>
            <person name="Polle A."/>
            <person name="Pukkila P.J."/>
            <person name="Richardson P.M."/>
            <person name="Rouze P."/>
            <person name="Sanders I.R."/>
            <person name="Stajich J.E."/>
            <person name="Tunlid A."/>
            <person name="Tuskan G."/>
            <person name="Grigoriev I.V."/>
        </authorList>
    </citation>
    <scope>NUCLEOTIDE SEQUENCE [LARGE SCALE GENOMIC DNA]</scope>
    <source>
        <strain evidence="2">S238N-H82 / ATCC MYA-4686</strain>
    </source>
</reference>
<organism evidence="2">
    <name type="scientific">Laccaria bicolor (strain S238N-H82 / ATCC MYA-4686)</name>
    <name type="common">Bicoloured deceiver</name>
    <name type="synonym">Laccaria laccata var. bicolor</name>
    <dbReference type="NCBI Taxonomy" id="486041"/>
    <lineage>
        <taxon>Eukaryota</taxon>
        <taxon>Fungi</taxon>
        <taxon>Dikarya</taxon>
        <taxon>Basidiomycota</taxon>
        <taxon>Agaricomycotina</taxon>
        <taxon>Agaricomycetes</taxon>
        <taxon>Agaricomycetidae</taxon>
        <taxon>Agaricales</taxon>
        <taxon>Agaricineae</taxon>
        <taxon>Hydnangiaceae</taxon>
        <taxon>Laccaria</taxon>
    </lineage>
</organism>
<dbReference type="GeneID" id="6085935"/>
<sequence>MRWQMKQQPLRSEKVCVKRRRMGRLQQGGLHTAAVPTPVLKSEIRSVSGKGLLGAAFDAVDLLPQGLVGANVLRECLQSRDTEL</sequence>
<evidence type="ECO:0000313" key="1">
    <source>
        <dbReference type="EMBL" id="EDQ99064.1"/>
    </source>
</evidence>
<dbReference type="AlphaFoldDB" id="B0E254"/>
<gene>
    <name evidence="1" type="ORF">LACBIDRAFT_317661</name>
</gene>
<keyword evidence="2" id="KW-1185">Reference proteome</keyword>
<dbReference type="EMBL" id="DS547174">
    <property type="protein sequence ID" value="EDQ99064.1"/>
    <property type="molecule type" value="Genomic_DNA"/>
</dbReference>